<evidence type="ECO:0000256" key="2">
    <source>
        <dbReference type="ARBA" id="ARBA00022801"/>
    </source>
</evidence>
<comment type="catalytic activity">
    <reaction evidence="3">
        <text>dTTP + H2O = dTMP + diphosphate + H(+)</text>
        <dbReference type="Rhea" id="RHEA:28534"/>
        <dbReference type="ChEBI" id="CHEBI:15377"/>
        <dbReference type="ChEBI" id="CHEBI:15378"/>
        <dbReference type="ChEBI" id="CHEBI:33019"/>
        <dbReference type="ChEBI" id="CHEBI:37568"/>
        <dbReference type="ChEBI" id="CHEBI:63528"/>
        <dbReference type="EC" id="3.6.1.9"/>
    </reaction>
</comment>
<dbReference type="CDD" id="cd00555">
    <property type="entry name" value="Maf"/>
    <property type="match status" value="1"/>
</dbReference>
<dbReference type="EC" id="3.6.1.9" evidence="3"/>
<dbReference type="NCBIfam" id="TIGR00172">
    <property type="entry name" value="maf"/>
    <property type="match status" value="1"/>
</dbReference>
<dbReference type="SUPFAM" id="SSF52972">
    <property type="entry name" value="ITPase-like"/>
    <property type="match status" value="1"/>
</dbReference>
<comment type="similarity">
    <text evidence="3">Belongs to the Maf family. YhdE subfamily.</text>
</comment>
<keyword evidence="5" id="KW-1185">Reference proteome</keyword>
<keyword evidence="3" id="KW-0546">Nucleotide metabolism</keyword>
<dbReference type="PIRSF" id="PIRSF006305">
    <property type="entry name" value="Maf"/>
    <property type="match status" value="1"/>
</dbReference>
<dbReference type="PANTHER" id="PTHR43213">
    <property type="entry name" value="BIFUNCTIONAL DTTP/UTP PYROPHOSPHATASE/METHYLTRANSFERASE PROTEIN-RELATED"/>
    <property type="match status" value="1"/>
</dbReference>
<accession>A0ABR7FM06</accession>
<dbReference type="PANTHER" id="PTHR43213:SF5">
    <property type="entry name" value="BIFUNCTIONAL DTTP_UTP PYROPHOSPHATASE_METHYLTRANSFERASE PROTEIN-RELATED"/>
    <property type="match status" value="1"/>
</dbReference>
<evidence type="ECO:0000313" key="5">
    <source>
        <dbReference type="Proteomes" id="UP000635828"/>
    </source>
</evidence>
<evidence type="ECO:0000313" key="4">
    <source>
        <dbReference type="EMBL" id="MBC5676247.1"/>
    </source>
</evidence>
<dbReference type="Proteomes" id="UP000635828">
    <property type="component" value="Unassembled WGS sequence"/>
</dbReference>
<evidence type="ECO:0000256" key="3">
    <source>
        <dbReference type="HAMAP-Rule" id="MF_00528"/>
    </source>
</evidence>
<dbReference type="InterPro" id="IPR003697">
    <property type="entry name" value="Maf-like"/>
</dbReference>
<dbReference type="RefSeq" id="WP_024728191.1">
    <property type="nucleotide sequence ID" value="NZ_JACOOS010000001.1"/>
</dbReference>
<comment type="caution">
    <text evidence="4">The sequence shown here is derived from an EMBL/GenBank/DDBJ whole genome shotgun (WGS) entry which is preliminary data.</text>
</comment>
<dbReference type="HAMAP" id="MF_00528">
    <property type="entry name" value="Maf"/>
    <property type="match status" value="1"/>
</dbReference>
<dbReference type="InterPro" id="IPR029001">
    <property type="entry name" value="ITPase-like_fam"/>
</dbReference>
<feature type="active site" description="Proton acceptor" evidence="3">
    <location>
        <position position="69"/>
    </location>
</feature>
<evidence type="ECO:0000256" key="1">
    <source>
        <dbReference type="ARBA" id="ARBA00001968"/>
    </source>
</evidence>
<organism evidence="4 5">
    <name type="scientific">Anaerostipes hominis</name>
    <name type="common">ex Liu et al. 2021</name>
    <dbReference type="NCBI Taxonomy" id="2763018"/>
    <lineage>
        <taxon>Bacteria</taxon>
        <taxon>Bacillati</taxon>
        <taxon>Bacillota</taxon>
        <taxon>Clostridia</taxon>
        <taxon>Lachnospirales</taxon>
        <taxon>Lachnospiraceae</taxon>
        <taxon>Anaerostipes</taxon>
    </lineage>
</organism>
<dbReference type="EMBL" id="JACOOS010000001">
    <property type="protein sequence ID" value="MBC5676247.1"/>
    <property type="molecule type" value="Genomic_DNA"/>
</dbReference>
<comment type="function">
    <text evidence="3">Nucleoside triphosphate pyrophosphatase that hydrolyzes dTTP and UTP. May have a dual role in cell division arrest and in preventing the incorporation of modified nucleotides into cellular nucleic acids.</text>
</comment>
<comment type="subcellular location">
    <subcellularLocation>
        <location evidence="3">Cytoplasm</location>
    </subcellularLocation>
</comment>
<dbReference type="Gene3D" id="3.90.950.10">
    <property type="match status" value="1"/>
</dbReference>
<proteinExistence type="inferred from homology"/>
<feature type="site" description="Important for substrate specificity" evidence="3">
    <location>
        <position position="70"/>
    </location>
</feature>
<protein>
    <recommendedName>
        <fullName evidence="3">dTTP/UTP pyrophosphatase</fullName>
        <shortName evidence="3">dTTPase/UTPase</shortName>
        <ecNumber evidence="3">3.6.1.9</ecNumber>
    </recommendedName>
    <alternativeName>
        <fullName evidence="3">Nucleoside triphosphate pyrophosphatase</fullName>
    </alternativeName>
    <alternativeName>
        <fullName evidence="3">Nucleotide pyrophosphatase</fullName>
        <shortName evidence="3">Nucleotide PPase</shortName>
    </alternativeName>
</protein>
<keyword evidence="2 3" id="KW-0378">Hydrolase</keyword>
<name>A0ABR7FM06_9FIRM</name>
<gene>
    <name evidence="4" type="primary">maf</name>
    <name evidence="4" type="ORF">H8S22_01015</name>
</gene>
<dbReference type="Pfam" id="PF02545">
    <property type="entry name" value="Maf"/>
    <property type="match status" value="1"/>
</dbReference>
<feature type="site" description="Important for substrate specificity" evidence="3">
    <location>
        <position position="12"/>
    </location>
</feature>
<comment type="cofactor">
    <cofactor evidence="1 3">
        <name>a divalent metal cation</name>
        <dbReference type="ChEBI" id="CHEBI:60240"/>
    </cofactor>
</comment>
<comment type="catalytic activity">
    <reaction evidence="3">
        <text>UTP + H2O = UMP + diphosphate + H(+)</text>
        <dbReference type="Rhea" id="RHEA:29395"/>
        <dbReference type="ChEBI" id="CHEBI:15377"/>
        <dbReference type="ChEBI" id="CHEBI:15378"/>
        <dbReference type="ChEBI" id="CHEBI:33019"/>
        <dbReference type="ChEBI" id="CHEBI:46398"/>
        <dbReference type="ChEBI" id="CHEBI:57865"/>
        <dbReference type="EC" id="3.6.1.9"/>
    </reaction>
</comment>
<reference evidence="4 5" key="1">
    <citation type="submission" date="2020-08" db="EMBL/GenBank/DDBJ databases">
        <title>Genome public.</title>
        <authorList>
            <person name="Liu C."/>
            <person name="Sun Q."/>
        </authorList>
    </citation>
    <scope>NUCLEOTIDE SEQUENCE [LARGE SCALE GENOMIC DNA]</scope>
    <source>
        <strain evidence="4 5">NSJ-7</strain>
    </source>
</reference>
<keyword evidence="3" id="KW-0963">Cytoplasm</keyword>
<comment type="caution">
    <text evidence="3">Lacks conserved residue(s) required for the propagation of feature annotation.</text>
</comment>
<feature type="site" description="Important for substrate specificity" evidence="3">
    <location>
        <position position="152"/>
    </location>
</feature>
<sequence>MKTLILASASPRRREILKQAGLDFEVIPSTKEEVITKQEPKDAVMELALQKAEDIAGRVDGDCMVVGADTVVAMEGSILGKPENKDDAARMLRMLSGSRHQVYTGVACICGGKKHVFYEETSVFFYPVSEDEIRCYIETGEPMDKAGAYGIQGRAARFIRRIEGDYYNVVGFPVASFLQVLKKWDERSSSRT</sequence>